<dbReference type="GO" id="GO:0071949">
    <property type="term" value="F:FAD binding"/>
    <property type="evidence" value="ECO:0007669"/>
    <property type="project" value="InterPro"/>
</dbReference>
<evidence type="ECO:0000256" key="2">
    <source>
        <dbReference type="ARBA" id="ARBA00005466"/>
    </source>
</evidence>
<comment type="cofactor">
    <cofactor evidence="1">
        <name>FAD</name>
        <dbReference type="ChEBI" id="CHEBI:57692"/>
    </cofactor>
</comment>
<dbReference type="Gene3D" id="3.20.20.30">
    <property type="entry name" value="Luciferase-like domain"/>
    <property type="match status" value="1"/>
</dbReference>
<keyword evidence="8" id="KW-1185">Reference proteome</keyword>
<dbReference type="PANTHER" id="PTHR42973">
    <property type="entry name" value="BINDING OXIDOREDUCTASE, PUTATIVE (AFU_ORTHOLOGUE AFUA_1G17690)-RELATED"/>
    <property type="match status" value="1"/>
</dbReference>
<keyword evidence="4" id="KW-0274">FAD</keyword>
<name>A0A512PHR6_9CELL</name>
<dbReference type="Gene3D" id="3.30.43.10">
    <property type="entry name" value="Uridine Diphospho-n-acetylenolpyruvylglucosamine Reductase, domain 2"/>
    <property type="match status" value="1"/>
</dbReference>
<dbReference type="EMBL" id="BKAL01000015">
    <property type="protein sequence ID" value="GEP70736.1"/>
    <property type="molecule type" value="Genomic_DNA"/>
</dbReference>
<dbReference type="InterPro" id="IPR006094">
    <property type="entry name" value="Oxid_FAD_bind_N"/>
</dbReference>
<evidence type="ECO:0000256" key="1">
    <source>
        <dbReference type="ARBA" id="ARBA00001974"/>
    </source>
</evidence>
<dbReference type="Proteomes" id="UP000321798">
    <property type="component" value="Unassembled WGS sequence"/>
</dbReference>
<evidence type="ECO:0000313" key="8">
    <source>
        <dbReference type="Proteomes" id="UP000321798"/>
    </source>
</evidence>
<organism evidence="7 8">
    <name type="scientific">Cellulomonas soli</name>
    <dbReference type="NCBI Taxonomy" id="931535"/>
    <lineage>
        <taxon>Bacteria</taxon>
        <taxon>Bacillati</taxon>
        <taxon>Actinomycetota</taxon>
        <taxon>Actinomycetes</taxon>
        <taxon>Micrococcales</taxon>
        <taxon>Cellulomonadaceae</taxon>
        <taxon>Cellulomonas</taxon>
    </lineage>
</organism>
<dbReference type="AlphaFoldDB" id="A0A512PHR6"/>
<dbReference type="OrthoDB" id="9775082at2"/>
<dbReference type="PANTHER" id="PTHR42973:SF39">
    <property type="entry name" value="FAD-BINDING PCMH-TYPE DOMAIN-CONTAINING PROTEIN"/>
    <property type="match status" value="1"/>
</dbReference>
<gene>
    <name evidence="7" type="ORF">CSO01_34510</name>
</gene>
<dbReference type="SUPFAM" id="SSF56176">
    <property type="entry name" value="FAD-binding/transporter-associated domain-like"/>
    <property type="match status" value="1"/>
</dbReference>
<dbReference type="InterPro" id="IPR036661">
    <property type="entry name" value="Luciferase-like_sf"/>
</dbReference>
<accession>A0A512PHR6</accession>
<dbReference type="Gene3D" id="3.30.465.10">
    <property type="match status" value="1"/>
</dbReference>
<dbReference type="InterPro" id="IPR016166">
    <property type="entry name" value="FAD-bd_PCMH"/>
</dbReference>
<dbReference type="InterPro" id="IPR050416">
    <property type="entry name" value="FAD-linked_Oxidoreductase"/>
</dbReference>
<dbReference type="InterPro" id="IPR011251">
    <property type="entry name" value="Luciferase-like_dom"/>
</dbReference>
<evidence type="ECO:0000256" key="4">
    <source>
        <dbReference type="ARBA" id="ARBA00022827"/>
    </source>
</evidence>
<dbReference type="GO" id="GO:0016705">
    <property type="term" value="F:oxidoreductase activity, acting on paired donors, with incorporation or reduction of molecular oxygen"/>
    <property type="evidence" value="ECO:0007669"/>
    <property type="project" value="InterPro"/>
</dbReference>
<feature type="domain" description="FAD-binding PCMH-type" evidence="6">
    <location>
        <begin position="346"/>
        <end position="518"/>
    </location>
</feature>
<reference evidence="7 8" key="1">
    <citation type="submission" date="2019-07" db="EMBL/GenBank/DDBJ databases">
        <title>Whole genome shotgun sequence of Cellulomonas soli NBRC 109434.</title>
        <authorList>
            <person name="Hosoyama A."/>
            <person name="Uohara A."/>
            <person name="Ohji S."/>
            <person name="Ichikawa N."/>
        </authorList>
    </citation>
    <scope>NUCLEOTIDE SEQUENCE [LARGE SCALE GENOMIC DNA]</scope>
    <source>
        <strain evidence="7 8">NBRC 109434</strain>
    </source>
</reference>
<dbReference type="PROSITE" id="PS51387">
    <property type="entry name" value="FAD_PCMH"/>
    <property type="match status" value="1"/>
</dbReference>
<dbReference type="RefSeq" id="WP_146954506.1">
    <property type="nucleotide sequence ID" value="NZ_BAABBJ010000012.1"/>
</dbReference>
<sequence length="755" mass="79473">MADYGHELAFGTFLTPQSADPHAAVALAVLSEEVGLDLVTFQDHPYQPAFLDTWTLLTWAAARTTRVHLAADVINLPLRPPAVLARSVASLDLLSGGRAELGLGAGAFWDAIEAMGGTRLTPGQAVDALSQAIDVIRGLWDTSERSPLRAGGEHHHVHGAKRGPAPAHDIGIWVGAYKPRMLRLVGRQADGWLPSLGRLQPGDLARGNEAIDAAAREAGRDPRAIRRLLNIGGRFTVVSEDGALVGPVQQWVDELVRLALEDGIGTFVLGTDDPHDLRTFAEQVVPAVRDQVAAARATAGTTEGGPRTDAALARRTEGIDYDAVPPGLDVVEPGDRRYGGLRSTYMRRGTPGIVLLPRDVDGVVAALGYARSQRGPLAVRSAGHGISGRSTNDGGVVLDVRGLARVDVVDETTRRVRIGAGATWGQVSAALAPRGWSVAAVDHGGVGVGGLATAGGIGLLARAHGLTIDQVVAAEVVLADGSVHQVDATHEPELFWGLRGAGGNLGIVTWVEMQAVELPDVVLATMVFDATETTGLIARWGRFVEESPREVSSLLHLSTGHRGRGPVAQTTTVWAGDDTQAAVAAFEPLLGAGPLLDHRAQVTPFAGVVGPVEEHQDGAAPPASRSGLLPRMSAIAAADLGTLLGSGVATMLQVRAVGGAVNDVAPDATAYAHRHQLFSVAAFGGLPDRAGLDTEWDRLAHPHMDGLYLAFETDPRPQRLLEAYPPRTLARLRALKRAVDPENVFDQNYPIDPRG</sequence>
<evidence type="ECO:0000313" key="7">
    <source>
        <dbReference type="EMBL" id="GEP70736.1"/>
    </source>
</evidence>
<protein>
    <recommendedName>
        <fullName evidence="6">FAD-binding PCMH-type domain-containing protein</fullName>
    </recommendedName>
</protein>
<evidence type="ECO:0000259" key="6">
    <source>
        <dbReference type="PROSITE" id="PS51387"/>
    </source>
</evidence>
<proteinExistence type="inferred from homology"/>
<dbReference type="InterPro" id="IPR036318">
    <property type="entry name" value="FAD-bd_PCMH-like_sf"/>
</dbReference>
<evidence type="ECO:0000256" key="5">
    <source>
        <dbReference type="ARBA" id="ARBA00023002"/>
    </source>
</evidence>
<keyword evidence="5" id="KW-0560">Oxidoreductase</keyword>
<dbReference type="InterPro" id="IPR016167">
    <property type="entry name" value="FAD-bd_PCMH_sub1"/>
</dbReference>
<dbReference type="Gene3D" id="3.40.462.20">
    <property type="match status" value="1"/>
</dbReference>
<dbReference type="InterPro" id="IPR016169">
    <property type="entry name" value="FAD-bd_PCMH_sub2"/>
</dbReference>
<comment type="similarity">
    <text evidence="2">Belongs to the oxygen-dependent FAD-linked oxidoreductase family.</text>
</comment>
<dbReference type="Pfam" id="PF00296">
    <property type="entry name" value="Bac_luciferase"/>
    <property type="match status" value="1"/>
</dbReference>
<dbReference type="Pfam" id="PF01565">
    <property type="entry name" value="FAD_binding_4"/>
    <property type="match status" value="1"/>
</dbReference>
<dbReference type="SUPFAM" id="SSF51679">
    <property type="entry name" value="Bacterial luciferase-like"/>
    <property type="match status" value="1"/>
</dbReference>
<comment type="caution">
    <text evidence="7">The sequence shown here is derived from an EMBL/GenBank/DDBJ whole genome shotgun (WGS) entry which is preliminary data.</text>
</comment>
<evidence type="ECO:0000256" key="3">
    <source>
        <dbReference type="ARBA" id="ARBA00022630"/>
    </source>
</evidence>
<keyword evidence="3" id="KW-0285">Flavoprotein</keyword>